<sequence>MSKAVITITDAEFETEVLKAEQPVLVYFWASWCGPCQLMSPLINSAASKYSDRLKVVKMEIDPNPLTVKQYQVEGVPALRLFQGQEVLISTEGVIGKDKLLELLDTHLNNN</sequence>
<evidence type="ECO:0000256" key="3">
    <source>
        <dbReference type="ARBA" id="ARBA00022982"/>
    </source>
</evidence>
<dbReference type="InterPro" id="IPR017937">
    <property type="entry name" value="Thioredoxin_CS"/>
</dbReference>
<evidence type="ECO:0000256" key="6">
    <source>
        <dbReference type="PIRNR" id="PIRNR000077"/>
    </source>
</evidence>
<evidence type="ECO:0000256" key="1">
    <source>
        <dbReference type="ARBA" id="ARBA00008987"/>
    </source>
</evidence>
<protein>
    <recommendedName>
        <fullName evidence="6">Thioredoxin</fullName>
    </recommendedName>
</protein>
<dbReference type="Pfam" id="PF00085">
    <property type="entry name" value="Thioredoxin"/>
    <property type="match status" value="1"/>
</dbReference>
<evidence type="ECO:0000313" key="10">
    <source>
        <dbReference type="Proteomes" id="UP000245124"/>
    </source>
</evidence>
<evidence type="ECO:0000256" key="5">
    <source>
        <dbReference type="ARBA" id="ARBA00023284"/>
    </source>
</evidence>
<organism evidence="9 10">
    <name type="scientific">Nostoc commune NIES-4072</name>
    <dbReference type="NCBI Taxonomy" id="2005467"/>
    <lineage>
        <taxon>Bacteria</taxon>
        <taxon>Bacillati</taxon>
        <taxon>Cyanobacteriota</taxon>
        <taxon>Cyanophyceae</taxon>
        <taxon>Nostocales</taxon>
        <taxon>Nostocaceae</taxon>
        <taxon>Nostoc</taxon>
    </lineage>
</organism>
<gene>
    <name evidence="9" type="ORF">NIES4072_50050</name>
</gene>
<reference evidence="9 10" key="1">
    <citation type="submission" date="2017-06" db="EMBL/GenBank/DDBJ databases">
        <title>Genome sequencing of cyanobaciteial culture collection at National Institute for Environmental Studies (NIES).</title>
        <authorList>
            <person name="Hirose Y."/>
            <person name="Shimura Y."/>
            <person name="Fujisawa T."/>
            <person name="Nakamura Y."/>
            <person name="Kawachi M."/>
        </authorList>
    </citation>
    <scope>NUCLEOTIDE SEQUENCE [LARGE SCALE GENOMIC DNA]</scope>
    <source>
        <strain evidence="9 10">NIES-4072</strain>
    </source>
</reference>
<dbReference type="InterPro" id="IPR036249">
    <property type="entry name" value="Thioredoxin-like_sf"/>
</dbReference>
<dbReference type="AlphaFoldDB" id="A0A2R5FZQ0"/>
<dbReference type="FunFam" id="3.40.30.10:FF:000001">
    <property type="entry name" value="Thioredoxin"/>
    <property type="match status" value="1"/>
</dbReference>
<proteinExistence type="inferred from homology"/>
<dbReference type="Gene3D" id="3.40.30.10">
    <property type="entry name" value="Glutaredoxin"/>
    <property type="match status" value="1"/>
</dbReference>
<feature type="domain" description="Thioredoxin" evidence="8">
    <location>
        <begin position="1"/>
        <end position="109"/>
    </location>
</feature>
<dbReference type="PROSITE" id="PS00194">
    <property type="entry name" value="THIOREDOXIN_1"/>
    <property type="match status" value="1"/>
</dbReference>
<accession>A0A2R5FZQ0</accession>
<dbReference type="PIRSF" id="PIRSF000077">
    <property type="entry name" value="Thioredoxin"/>
    <property type="match status" value="1"/>
</dbReference>
<dbReference type="PRINTS" id="PR00421">
    <property type="entry name" value="THIOREDOXIN"/>
</dbReference>
<feature type="disulfide bond" description="Redox-active" evidence="7">
    <location>
        <begin position="33"/>
        <end position="36"/>
    </location>
</feature>
<evidence type="ECO:0000256" key="7">
    <source>
        <dbReference type="PIRSR" id="PIRSR000077-4"/>
    </source>
</evidence>
<keyword evidence="5 7" id="KW-0676">Redox-active center</keyword>
<dbReference type="Proteomes" id="UP000245124">
    <property type="component" value="Unassembled WGS sequence"/>
</dbReference>
<dbReference type="GO" id="GO:0045454">
    <property type="term" value="P:cell redox homeostasis"/>
    <property type="evidence" value="ECO:0007669"/>
    <property type="project" value="TreeGrafter"/>
</dbReference>
<dbReference type="OrthoDB" id="530955at2"/>
<dbReference type="GO" id="GO:0005829">
    <property type="term" value="C:cytosol"/>
    <property type="evidence" value="ECO:0007669"/>
    <property type="project" value="TreeGrafter"/>
</dbReference>
<dbReference type="EMBL" id="BDUD01000001">
    <property type="protein sequence ID" value="GBG21321.1"/>
    <property type="molecule type" value="Genomic_DNA"/>
</dbReference>
<dbReference type="GO" id="GO:0015035">
    <property type="term" value="F:protein-disulfide reductase activity"/>
    <property type="evidence" value="ECO:0007669"/>
    <property type="project" value="InterPro"/>
</dbReference>
<dbReference type="PANTHER" id="PTHR45663:SF11">
    <property type="entry name" value="GEO12009P1"/>
    <property type="match status" value="1"/>
</dbReference>
<dbReference type="CDD" id="cd02947">
    <property type="entry name" value="TRX_family"/>
    <property type="match status" value="1"/>
</dbReference>
<dbReference type="InterPro" id="IPR013766">
    <property type="entry name" value="Thioredoxin_domain"/>
</dbReference>
<keyword evidence="10" id="KW-1185">Reference proteome</keyword>
<comment type="caution">
    <text evidence="9">The sequence shown here is derived from an EMBL/GenBank/DDBJ whole genome shotgun (WGS) entry which is preliminary data.</text>
</comment>
<evidence type="ECO:0000256" key="2">
    <source>
        <dbReference type="ARBA" id="ARBA00022448"/>
    </source>
</evidence>
<dbReference type="PANTHER" id="PTHR45663">
    <property type="entry name" value="GEO12009P1"/>
    <property type="match status" value="1"/>
</dbReference>
<keyword evidence="3" id="KW-0249">Electron transport</keyword>
<dbReference type="SUPFAM" id="SSF52833">
    <property type="entry name" value="Thioredoxin-like"/>
    <property type="match status" value="1"/>
</dbReference>
<evidence type="ECO:0000313" key="9">
    <source>
        <dbReference type="EMBL" id="GBG21321.1"/>
    </source>
</evidence>
<dbReference type="RefSeq" id="WP_109011241.1">
    <property type="nucleotide sequence ID" value="NZ_BDUD01000001.1"/>
</dbReference>
<evidence type="ECO:0000256" key="4">
    <source>
        <dbReference type="ARBA" id="ARBA00023157"/>
    </source>
</evidence>
<dbReference type="PROSITE" id="PS51352">
    <property type="entry name" value="THIOREDOXIN_2"/>
    <property type="match status" value="1"/>
</dbReference>
<dbReference type="InterPro" id="IPR005746">
    <property type="entry name" value="Thioredoxin"/>
</dbReference>
<keyword evidence="4 7" id="KW-1015">Disulfide bond</keyword>
<evidence type="ECO:0000259" key="8">
    <source>
        <dbReference type="PROSITE" id="PS51352"/>
    </source>
</evidence>
<comment type="similarity">
    <text evidence="1 6">Belongs to the thioredoxin family.</text>
</comment>
<keyword evidence="2" id="KW-0813">Transport</keyword>
<name>A0A2R5FZQ0_NOSCO</name>